<keyword evidence="1" id="KW-0175">Coiled coil</keyword>
<protein>
    <submittedName>
        <fullName evidence="2">8939_t:CDS:1</fullName>
    </submittedName>
</protein>
<feature type="non-terminal residue" evidence="2">
    <location>
        <position position="1"/>
    </location>
</feature>
<dbReference type="AlphaFoldDB" id="A0A9N9E7I2"/>
<evidence type="ECO:0000313" key="3">
    <source>
        <dbReference type="Proteomes" id="UP000789739"/>
    </source>
</evidence>
<sequence>ILEVKDLEDKRKVVNKEIQELEKEYNDSLEKEQTKLETNIGIAVGALKNDLRTPGVGSRKFFELICEYNDLQSRELYKPATPATANSYGSVIKTGYNGNNKPYTHPIYLCMDFQGQI</sequence>
<comment type="caution">
    <text evidence="2">The sequence shown here is derived from an EMBL/GenBank/DDBJ whole genome shotgun (WGS) entry which is preliminary data.</text>
</comment>
<keyword evidence="3" id="KW-1185">Reference proteome</keyword>
<evidence type="ECO:0000256" key="1">
    <source>
        <dbReference type="SAM" id="Coils"/>
    </source>
</evidence>
<proteinExistence type="predicted"/>
<accession>A0A9N9E7I2</accession>
<feature type="coiled-coil region" evidence="1">
    <location>
        <begin position="4"/>
        <end position="35"/>
    </location>
</feature>
<dbReference type="OrthoDB" id="2446538at2759"/>
<reference evidence="2" key="1">
    <citation type="submission" date="2021-06" db="EMBL/GenBank/DDBJ databases">
        <authorList>
            <person name="Kallberg Y."/>
            <person name="Tangrot J."/>
            <person name="Rosling A."/>
        </authorList>
    </citation>
    <scope>NUCLEOTIDE SEQUENCE</scope>
    <source>
        <strain evidence="2">BR232B</strain>
    </source>
</reference>
<dbReference type="Proteomes" id="UP000789739">
    <property type="component" value="Unassembled WGS sequence"/>
</dbReference>
<dbReference type="EMBL" id="CAJVPI010004162">
    <property type="protein sequence ID" value="CAG8665584.1"/>
    <property type="molecule type" value="Genomic_DNA"/>
</dbReference>
<organism evidence="2 3">
    <name type="scientific">Paraglomus brasilianum</name>
    <dbReference type="NCBI Taxonomy" id="144538"/>
    <lineage>
        <taxon>Eukaryota</taxon>
        <taxon>Fungi</taxon>
        <taxon>Fungi incertae sedis</taxon>
        <taxon>Mucoromycota</taxon>
        <taxon>Glomeromycotina</taxon>
        <taxon>Glomeromycetes</taxon>
        <taxon>Paraglomerales</taxon>
        <taxon>Paraglomeraceae</taxon>
        <taxon>Paraglomus</taxon>
    </lineage>
</organism>
<evidence type="ECO:0000313" key="2">
    <source>
        <dbReference type="EMBL" id="CAG8665584.1"/>
    </source>
</evidence>
<name>A0A9N9E7I2_9GLOM</name>
<gene>
    <name evidence="2" type="ORF">PBRASI_LOCUS11027</name>
</gene>